<organism evidence="3 4">
    <name type="scientific">Leucocoprinus birnbaumii</name>
    <dbReference type="NCBI Taxonomy" id="56174"/>
    <lineage>
        <taxon>Eukaryota</taxon>
        <taxon>Fungi</taxon>
        <taxon>Dikarya</taxon>
        <taxon>Basidiomycota</taxon>
        <taxon>Agaricomycotina</taxon>
        <taxon>Agaricomycetes</taxon>
        <taxon>Agaricomycetidae</taxon>
        <taxon>Agaricales</taxon>
        <taxon>Agaricineae</taxon>
        <taxon>Agaricaceae</taxon>
        <taxon>Leucocoprinus</taxon>
    </lineage>
</organism>
<feature type="region of interest" description="Disordered" evidence="1">
    <location>
        <begin position="354"/>
        <end position="404"/>
    </location>
</feature>
<feature type="compositionally biased region" description="Basic and acidic residues" evidence="1">
    <location>
        <begin position="191"/>
        <end position="207"/>
    </location>
</feature>
<feature type="compositionally biased region" description="Acidic residues" evidence="1">
    <location>
        <begin position="390"/>
        <end position="404"/>
    </location>
</feature>
<dbReference type="Proteomes" id="UP001213000">
    <property type="component" value="Unassembled WGS sequence"/>
</dbReference>
<evidence type="ECO:0000256" key="1">
    <source>
        <dbReference type="SAM" id="MobiDB-lite"/>
    </source>
</evidence>
<feature type="compositionally biased region" description="Basic and acidic residues" evidence="1">
    <location>
        <begin position="372"/>
        <end position="386"/>
    </location>
</feature>
<feature type="compositionally biased region" description="Basic and acidic residues" evidence="1">
    <location>
        <begin position="1"/>
        <end position="12"/>
    </location>
</feature>
<sequence length="777" mass="86304">MTATNDDKRKPTTSESKATKSGRTLLDMFVKKLERTTSQQNTSRISTPLTTGNEEGDPPSEETIIPGSADTINSNDTLGTTPKRKPASQIVNESEPPSDLEFEVELTDSEIGFELDAIPSTFTEDESSQGSRDAPIIVTDSSPIKSIEDPVEVEIVSPIVELPKKPFHPFFAPRNKDRSTVRQSPRRHRTREPEAAYPDRESLHVKGDQTSYSSPPCPFERRHANANTVVGPGLPFAGNTRTEVWVENTHALDFLLPHKLEKAQDPHDGVISPTSYQEIPVQTINPNLIREHPAIKRVVDSAKSRDETSTSSGQLWTDAWRPRCAKEILGNEHSAIYLRNWLYSLAIQLNPVEPGKEKEKKKRKKAKKRPRVVREVARKKPRRDGLGEFIAEDDEEDDVDPPTWNMDEEDELMNYQGESSQHSGADETLPSAFATDEPEAINERLHNTILLTGPPGSGKTAAVFACAEELGWEVFEVYPGIGRRNGANVDNLVGEVGKNHLVRKKTGATGQVSIATLLSRNAGLEGETEGWTSSGEVSGEEGQQGIRQSVILLEEVDVLFKDDVNFWPAVTNLIKECRRPVICTCNGKETGTGVPKETIADGRFVDASLVPQDELPLQRVLHFEPCNAEVGTAYLEGLASAEGYTVPRHVLRQIYCDTYELSGADIPRDLSAPTAHCELPQYDLRRAIHRVQMGCTTGGRWEAKNSTECQEGSRDVSWEISHEGVSDRCRDMREMDGISQQADLVSIVDVWGGRKGRVFVRGKQQRTRRTERVLRLG</sequence>
<accession>A0AAD5YKI8</accession>
<comment type="caution">
    <text evidence="3">The sequence shown here is derived from an EMBL/GenBank/DDBJ whole genome shotgun (WGS) entry which is preliminary data.</text>
</comment>
<name>A0AAD5YKI8_9AGAR</name>
<evidence type="ECO:0000313" key="3">
    <source>
        <dbReference type="EMBL" id="KAJ3559209.1"/>
    </source>
</evidence>
<dbReference type="GO" id="GO:0005524">
    <property type="term" value="F:ATP binding"/>
    <property type="evidence" value="ECO:0007669"/>
    <property type="project" value="InterPro"/>
</dbReference>
<dbReference type="GO" id="GO:0016887">
    <property type="term" value="F:ATP hydrolysis activity"/>
    <property type="evidence" value="ECO:0007669"/>
    <property type="project" value="InterPro"/>
</dbReference>
<reference evidence="3" key="1">
    <citation type="submission" date="2022-07" db="EMBL/GenBank/DDBJ databases">
        <title>Genome Sequence of Leucocoprinus birnbaumii.</title>
        <authorList>
            <person name="Buettner E."/>
        </authorList>
    </citation>
    <scope>NUCLEOTIDE SEQUENCE</scope>
    <source>
        <strain evidence="3">VT141</strain>
    </source>
</reference>
<dbReference type="SMART" id="SM00382">
    <property type="entry name" value="AAA"/>
    <property type="match status" value="1"/>
</dbReference>
<dbReference type="InterPro" id="IPR003959">
    <property type="entry name" value="ATPase_AAA_core"/>
</dbReference>
<feature type="region of interest" description="Disordered" evidence="1">
    <location>
        <begin position="168"/>
        <end position="215"/>
    </location>
</feature>
<dbReference type="GO" id="GO:0003677">
    <property type="term" value="F:DNA binding"/>
    <property type="evidence" value="ECO:0007669"/>
    <property type="project" value="TreeGrafter"/>
</dbReference>
<dbReference type="SUPFAM" id="SSF52540">
    <property type="entry name" value="P-loop containing nucleoside triphosphate hydrolases"/>
    <property type="match status" value="1"/>
</dbReference>
<dbReference type="InterPro" id="IPR027417">
    <property type="entry name" value="P-loop_NTPase"/>
</dbReference>
<dbReference type="InterPro" id="IPR003593">
    <property type="entry name" value="AAA+_ATPase"/>
</dbReference>
<keyword evidence="4" id="KW-1185">Reference proteome</keyword>
<dbReference type="EMBL" id="JANIEX010001329">
    <property type="protein sequence ID" value="KAJ3559209.1"/>
    <property type="molecule type" value="Genomic_DNA"/>
</dbReference>
<feature type="compositionally biased region" description="Polar residues" evidence="1">
    <location>
        <begin position="13"/>
        <end position="22"/>
    </location>
</feature>
<feature type="compositionally biased region" description="Basic residues" evidence="1">
    <location>
        <begin position="359"/>
        <end position="371"/>
    </location>
</feature>
<evidence type="ECO:0000313" key="4">
    <source>
        <dbReference type="Proteomes" id="UP001213000"/>
    </source>
</evidence>
<dbReference type="GO" id="GO:0005634">
    <property type="term" value="C:nucleus"/>
    <property type="evidence" value="ECO:0007669"/>
    <property type="project" value="TreeGrafter"/>
</dbReference>
<dbReference type="PANTHER" id="PTHR23389">
    <property type="entry name" value="CHROMOSOME TRANSMISSION FIDELITY FACTOR 18"/>
    <property type="match status" value="1"/>
</dbReference>
<gene>
    <name evidence="3" type="ORF">NP233_g11323</name>
</gene>
<dbReference type="Gene3D" id="3.40.50.300">
    <property type="entry name" value="P-loop containing nucleotide triphosphate hydrolases"/>
    <property type="match status" value="1"/>
</dbReference>
<dbReference type="Pfam" id="PF00004">
    <property type="entry name" value="AAA"/>
    <property type="match status" value="1"/>
</dbReference>
<proteinExistence type="predicted"/>
<dbReference type="PANTHER" id="PTHR23389:SF21">
    <property type="entry name" value="ATPASE FAMILY AAA DOMAIN-CONTAINING PROTEIN 5"/>
    <property type="match status" value="1"/>
</dbReference>
<feature type="compositionally biased region" description="Polar residues" evidence="1">
    <location>
        <begin position="70"/>
        <end position="80"/>
    </location>
</feature>
<dbReference type="AlphaFoldDB" id="A0AAD5YKI8"/>
<feature type="region of interest" description="Disordered" evidence="1">
    <location>
        <begin position="1"/>
        <end position="100"/>
    </location>
</feature>
<feature type="compositionally biased region" description="Polar residues" evidence="1">
    <location>
        <begin position="36"/>
        <end position="53"/>
    </location>
</feature>
<evidence type="ECO:0000259" key="2">
    <source>
        <dbReference type="SMART" id="SM00382"/>
    </source>
</evidence>
<feature type="domain" description="AAA+ ATPase" evidence="2">
    <location>
        <begin position="445"/>
        <end position="627"/>
    </location>
</feature>
<protein>
    <recommendedName>
        <fullName evidence="2">AAA+ ATPase domain-containing protein</fullName>
    </recommendedName>
</protein>